<protein>
    <submittedName>
        <fullName evidence="1">Uncharacterized protein</fullName>
    </submittedName>
</protein>
<evidence type="ECO:0000313" key="1">
    <source>
        <dbReference type="EMBL" id="SPD29372.1"/>
    </source>
</evidence>
<sequence length="60" mass="6557">MVEVEVGCARGCKREIVGDMWVAIGAKTVTVRALFDDVETGLDCVAIRFARGEWVLVEVS</sequence>
<dbReference type="EMBL" id="OIVN01006270">
    <property type="protein sequence ID" value="SPD29372.1"/>
    <property type="molecule type" value="Genomic_DNA"/>
</dbReference>
<reference evidence="1" key="1">
    <citation type="submission" date="2018-02" db="EMBL/GenBank/DDBJ databases">
        <authorList>
            <person name="Cohen D.B."/>
            <person name="Kent A.D."/>
        </authorList>
    </citation>
    <scope>NUCLEOTIDE SEQUENCE</scope>
</reference>
<dbReference type="AlphaFoldDB" id="A0A2N9IWW5"/>
<organism evidence="1">
    <name type="scientific">Fagus sylvatica</name>
    <name type="common">Beechnut</name>
    <dbReference type="NCBI Taxonomy" id="28930"/>
    <lineage>
        <taxon>Eukaryota</taxon>
        <taxon>Viridiplantae</taxon>
        <taxon>Streptophyta</taxon>
        <taxon>Embryophyta</taxon>
        <taxon>Tracheophyta</taxon>
        <taxon>Spermatophyta</taxon>
        <taxon>Magnoliopsida</taxon>
        <taxon>eudicotyledons</taxon>
        <taxon>Gunneridae</taxon>
        <taxon>Pentapetalae</taxon>
        <taxon>rosids</taxon>
        <taxon>fabids</taxon>
        <taxon>Fagales</taxon>
        <taxon>Fagaceae</taxon>
        <taxon>Fagus</taxon>
    </lineage>
</organism>
<accession>A0A2N9IWW5</accession>
<name>A0A2N9IWW5_FAGSY</name>
<gene>
    <name evidence="1" type="ORF">FSB_LOCUS57254</name>
</gene>
<proteinExistence type="predicted"/>